<dbReference type="Proteomes" id="UP000198424">
    <property type="component" value="Unassembled WGS sequence"/>
</dbReference>
<dbReference type="Proteomes" id="UP000028712">
    <property type="component" value="Unassembled WGS sequence"/>
</dbReference>
<dbReference type="STRING" id="991.IW20_19560"/>
<gene>
    <name evidence="3" type="ORF">B0A62_02800</name>
    <name evidence="2" type="ORF">IW20_19560</name>
</gene>
<evidence type="ECO:0000313" key="4">
    <source>
        <dbReference type="Proteomes" id="UP000028712"/>
    </source>
</evidence>
<comment type="caution">
    <text evidence="2">The sequence shown here is derived from an EMBL/GenBank/DDBJ whole genome shotgun (WGS) entry which is preliminary data.</text>
</comment>
<evidence type="ECO:0000256" key="1">
    <source>
        <dbReference type="SAM" id="MobiDB-lite"/>
    </source>
</evidence>
<evidence type="ECO:0000313" key="5">
    <source>
        <dbReference type="Proteomes" id="UP000198424"/>
    </source>
</evidence>
<feature type="region of interest" description="Disordered" evidence="1">
    <location>
        <begin position="35"/>
        <end position="64"/>
    </location>
</feature>
<dbReference type="EMBL" id="JPRM01000036">
    <property type="protein sequence ID" value="KFF11144.1"/>
    <property type="molecule type" value="Genomic_DNA"/>
</dbReference>
<reference evidence="2 4" key="1">
    <citation type="submission" date="2014-07" db="EMBL/GenBank/DDBJ databases">
        <title>Genome of Flavobacterium hydatis DSM 2063.</title>
        <authorList>
            <person name="Pipes S.E."/>
            <person name="Stropko S.J."/>
            <person name="Newman J.D."/>
        </authorList>
    </citation>
    <scope>NUCLEOTIDE SEQUENCE [LARGE SCALE GENOMIC DNA]</scope>
    <source>
        <strain evidence="2 4">DSM 2063</strain>
    </source>
</reference>
<evidence type="ECO:0000313" key="3">
    <source>
        <dbReference type="EMBL" id="OXA97802.1"/>
    </source>
</evidence>
<protein>
    <submittedName>
        <fullName evidence="2">Uncharacterized protein</fullName>
    </submittedName>
</protein>
<sequence>MVTEKKIKVEGSNRRPDVQVVGKETGTTKKIYEAERRPKSKRNVEREAEYKKLNIPSETHKVGK</sequence>
<accession>A0A086A380</accession>
<dbReference type="AlphaFoldDB" id="A0A086A380"/>
<organism evidence="2 4">
    <name type="scientific">Flavobacterium hydatis</name>
    <name type="common">Cytophaga aquatilis</name>
    <dbReference type="NCBI Taxonomy" id="991"/>
    <lineage>
        <taxon>Bacteria</taxon>
        <taxon>Pseudomonadati</taxon>
        <taxon>Bacteroidota</taxon>
        <taxon>Flavobacteriia</taxon>
        <taxon>Flavobacteriales</taxon>
        <taxon>Flavobacteriaceae</taxon>
        <taxon>Flavobacterium</taxon>
    </lineage>
</organism>
<reference evidence="3 5" key="2">
    <citation type="submission" date="2016-11" db="EMBL/GenBank/DDBJ databases">
        <title>Whole genomes of Flavobacteriaceae.</title>
        <authorList>
            <person name="Stine C."/>
            <person name="Li C."/>
            <person name="Tadesse D."/>
        </authorList>
    </citation>
    <scope>NUCLEOTIDE SEQUENCE [LARGE SCALE GENOMIC DNA]</scope>
    <source>
        <strain evidence="3 5">ATCC 29551</strain>
    </source>
</reference>
<proteinExistence type="predicted"/>
<name>A0A086A380_FLAHY</name>
<evidence type="ECO:0000313" key="2">
    <source>
        <dbReference type="EMBL" id="KFF11144.1"/>
    </source>
</evidence>
<dbReference type="EMBL" id="MUGY01000002">
    <property type="protein sequence ID" value="OXA97802.1"/>
    <property type="molecule type" value="Genomic_DNA"/>
</dbReference>
<keyword evidence="5" id="KW-1185">Reference proteome</keyword>